<evidence type="ECO:0000256" key="1">
    <source>
        <dbReference type="ARBA" id="ARBA00004496"/>
    </source>
</evidence>
<evidence type="ECO:0000256" key="12">
    <source>
        <dbReference type="ARBA" id="ARBA00032478"/>
    </source>
</evidence>
<feature type="compositionally biased region" description="Basic residues" evidence="14">
    <location>
        <begin position="105"/>
        <end position="117"/>
    </location>
</feature>
<evidence type="ECO:0000256" key="4">
    <source>
        <dbReference type="ARBA" id="ARBA00013824"/>
    </source>
</evidence>
<evidence type="ECO:0000256" key="8">
    <source>
        <dbReference type="ARBA" id="ARBA00022741"/>
    </source>
</evidence>
<feature type="compositionally biased region" description="Basic residues" evidence="14">
    <location>
        <begin position="348"/>
        <end position="363"/>
    </location>
</feature>
<comment type="subcellular location">
    <subcellularLocation>
        <location evidence="1">Cytoplasm</location>
    </subcellularLocation>
</comment>
<name>A0AAD6IV82_DREDA</name>
<dbReference type="PANTHER" id="PTHR43381">
    <property type="entry name" value="TRANSLATION INITIATION FACTOR IF-2-RELATED"/>
    <property type="match status" value="1"/>
</dbReference>
<dbReference type="EC" id="3.6.5.3" evidence="3"/>
<feature type="compositionally biased region" description="Low complexity" evidence="14">
    <location>
        <begin position="202"/>
        <end position="231"/>
    </location>
</feature>
<evidence type="ECO:0000256" key="11">
    <source>
        <dbReference type="ARBA" id="ARBA00023134"/>
    </source>
</evidence>
<dbReference type="NCBIfam" id="NF003078">
    <property type="entry name" value="PRK04004.1"/>
    <property type="match status" value="1"/>
</dbReference>
<dbReference type="GO" id="GO:0005739">
    <property type="term" value="C:mitochondrion"/>
    <property type="evidence" value="ECO:0007669"/>
    <property type="project" value="TreeGrafter"/>
</dbReference>
<evidence type="ECO:0000256" key="3">
    <source>
        <dbReference type="ARBA" id="ARBA00011986"/>
    </source>
</evidence>
<dbReference type="Pfam" id="PF00009">
    <property type="entry name" value="GTP_EFTU"/>
    <property type="match status" value="1"/>
</dbReference>
<feature type="region of interest" description="Disordered" evidence="14">
    <location>
        <begin position="337"/>
        <end position="514"/>
    </location>
</feature>
<dbReference type="Gene3D" id="3.40.50.10050">
    <property type="entry name" value="Translation initiation factor IF- 2, domain 3"/>
    <property type="match status" value="1"/>
</dbReference>
<dbReference type="PROSITE" id="PS51722">
    <property type="entry name" value="G_TR_2"/>
    <property type="match status" value="1"/>
</dbReference>
<dbReference type="PANTHER" id="PTHR43381:SF4">
    <property type="entry name" value="EUKARYOTIC TRANSLATION INITIATION FACTOR 5B"/>
    <property type="match status" value="1"/>
</dbReference>
<organism evidence="16 17">
    <name type="scientific">Drechslerella dactyloides</name>
    <name type="common">Nematode-trapping fungus</name>
    <name type="synonym">Arthrobotrys dactyloides</name>
    <dbReference type="NCBI Taxonomy" id="74499"/>
    <lineage>
        <taxon>Eukaryota</taxon>
        <taxon>Fungi</taxon>
        <taxon>Dikarya</taxon>
        <taxon>Ascomycota</taxon>
        <taxon>Pezizomycotina</taxon>
        <taxon>Orbiliomycetes</taxon>
        <taxon>Orbiliales</taxon>
        <taxon>Orbiliaceae</taxon>
        <taxon>Drechslerella</taxon>
    </lineage>
</organism>
<feature type="compositionally biased region" description="Acidic residues" evidence="14">
    <location>
        <begin position="415"/>
        <end position="445"/>
    </location>
</feature>
<dbReference type="InterPro" id="IPR023115">
    <property type="entry name" value="TIF_IF2_dom3"/>
</dbReference>
<dbReference type="GO" id="GO:0003743">
    <property type="term" value="F:translation initiation factor activity"/>
    <property type="evidence" value="ECO:0007669"/>
    <property type="project" value="UniProtKB-KW"/>
</dbReference>
<dbReference type="Pfam" id="PF11987">
    <property type="entry name" value="IF-2"/>
    <property type="match status" value="1"/>
</dbReference>
<keyword evidence="8" id="KW-0547">Nucleotide-binding</keyword>
<dbReference type="GO" id="GO:0005525">
    <property type="term" value="F:GTP binding"/>
    <property type="evidence" value="ECO:0007669"/>
    <property type="project" value="UniProtKB-KW"/>
</dbReference>
<dbReference type="FunFam" id="3.40.50.10050:FF:000002">
    <property type="entry name" value="Eukaryotic translation initiation factor 5B"/>
    <property type="match status" value="1"/>
</dbReference>
<accession>A0AAD6IV82</accession>
<dbReference type="InterPro" id="IPR000795">
    <property type="entry name" value="T_Tr_GTP-bd_dom"/>
</dbReference>
<keyword evidence="10" id="KW-0648">Protein biosynthesis</keyword>
<evidence type="ECO:0000256" key="6">
    <source>
        <dbReference type="ARBA" id="ARBA00022540"/>
    </source>
</evidence>
<keyword evidence="7" id="KW-0479">Metal-binding</keyword>
<sequence length="1108" mass="122126">MECPETRSDKTIKFSSSLNLHPSQKPTGNMAKGKKGKKNAANDDWENDVPTAADELFPVNEQLQNTPGYHKEEASQDAESSAPGPATADDIADDMGGGGLLGAIRKNRANKKKKGGKNKYDDDEDVEAALAKLTMENQDAATEPAKPAPQDSKGKAAAAPAEAEDEEDEDGGRVKSKKEKEREKKEKEKQRKKEQAARKKAAGGAAATPAKAAPAAAPTADEPAEEPAAAPAPEPAGKKKKVPAAIAAIQRQQEARRKAEEEQRKLDEESRKAIAEEEEKIAEEEQKKEEARLRKKEKEKEKKEQLKKEGKYMTEAQKAQQRQNKLRLQQLLDAGLQVEGLADPSAATKKKPVYDKKKKRPGKTGKDADAEASNAQDLAKQKEEEKLAAEKAAREEDERKAVEAAAATEDTGPKDEEDVTESWENAAESDDDVKEAWDMDTDDDLEIKKQKKEEKEKEQLALAEKANNDANGAGKKPGDEADEDKQGAAAAKSKRKEEAEERRRKQHEEALAARSKDNLRSPICCILGHVDTGKTKLLDKIRQTNVQEGEAGGITQQIGATYFPVEAIKQKTDVVNQDGSLEFIIPGLLVIDTPGHESFTNLRSRGSSLCNIAILVVDIMHGLEPQTLESIRLLRDRKTPFIVALNKIDRLYGWKPIPNNGFQDSLSKQSKAVQNEFRDRMNQTKLAFSEQGLNTELFYDNKNMSRYVSFVPTSAHTGEGIPDMLKLLVTLTQQRMAEKLMYLSELECTVLEVKVIEGLGTTIDVVLSNGVLREGDRIVLCGLNGPIATSVRALLTPQPLKELRVKGQYVHHKEVKAALGVKIAANDLENAIAGSRLLVVGPDDDEEDLEDEVMSDLEGLLNKVEKSGKGVCVQASTLGSLEALLDFLNVSKIPVMSISIGPVYKRDVMRAGTMLEKDKKFAVMLCFDVKIDREAQAYADEVGVKLFTADIIYHLFDAFKAYQEQLREEDQRRTADQAVFPCVLRVVQVFHQRDPIVVGIDVIEGSLRVGTPIAIPKPGGENVVLGRVTSIELNHKAVPIAKKTSPSVAVKIEAGNQPILGRHWEEKDTLYSHISRLSINTLKDHFREDVAKEDWALIVQLKKVFKID</sequence>
<dbReference type="CDD" id="cd03703">
    <property type="entry name" value="aeIF5B_II"/>
    <property type="match status" value="1"/>
</dbReference>
<evidence type="ECO:0000256" key="13">
    <source>
        <dbReference type="ARBA" id="ARBA00048107"/>
    </source>
</evidence>
<evidence type="ECO:0000256" key="7">
    <source>
        <dbReference type="ARBA" id="ARBA00022723"/>
    </source>
</evidence>
<dbReference type="InterPro" id="IPR036925">
    <property type="entry name" value="TIF_IF2_dom3_sf"/>
</dbReference>
<dbReference type="Pfam" id="PF14578">
    <property type="entry name" value="GTP_EFTU_D4"/>
    <property type="match status" value="1"/>
</dbReference>
<dbReference type="FunFam" id="3.40.50.300:FF:000112">
    <property type="entry name" value="Eukaryotic translation initiation factor 5B"/>
    <property type="match status" value="1"/>
</dbReference>
<keyword evidence="6 16" id="KW-0396">Initiation factor</keyword>
<feature type="compositionally biased region" description="Basic and acidic residues" evidence="14">
    <location>
        <begin position="283"/>
        <end position="312"/>
    </location>
</feature>
<feature type="region of interest" description="Disordered" evidence="14">
    <location>
        <begin position="1"/>
        <end position="324"/>
    </location>
</feature>
<evidence type="ECO:0000256" key="5">
    <source>
        <dbReference type="ARBA" id="ARBA00022490"/>
    </source>
</evidence>
<evidence type="ECO:0000259" key="15">
    <source>
        <dbReference type="PROSITE" id="PS51722"/>
    </source>
</evidence>
<feature type="compositionally biased region" description="Basic and acidic residues" evidence="14">
    <location>
        <begin position="178"/>
        <end position="197"/>
    </location>
</feature>
<dbReference type="AlphaFoldDB" id="A0AAD6IV82"/>
<feature type="compositionally biased region" description="Basic and acidic residues" evidence="14">
    <location>
        <begin position="1"/>
        <end position="12"/>
    </location>
</feature>
<comment type="catalytic activity">
    <reaction evidence="13">
        <text>GTP + H2O = GDP + phosphate + H(+)</text>
        <dbReference type="Rhea" id="RHEA:19669"/>
        <dbReference type="ChEBI" id="CHEBI:15377"/>
        <dbReference type="ChEBI" id="CHEBI:15378"/>
        <dbReference type="ChEBI" id="CHEBI:37565"/>
        <dbReference type="ChEBI" id="CHEBI:43474"/>
        <dbReference type="ChEBI" id="CHEBI:58189"/>
        <dbReference type="EC" id="3.6.5.3"/>
    </reaction>
</comment>
<comment type="caution">
    <text evidence="16">The sequence shown here is derived from an EMBL/GenBank/DDBJ whole genome shotgun (WGS) entry which is preliminary data.</text>
</comment>
<feature type="compositionally biased region" description="Low complexity" evidence="14">
    <location>
        <begin position="243"/>
        <end position="252"/>
    </location>
</feature>
<dbReference type="SUPFAM" id="SSF52156">
    <property type="entry name" value="Initiation factor IF2/eIF5b, domain 3"/>
    <property type="match status" value="1"/>
</dbReference>
<evidence type="ECO:0000313" key="17">
    <source>
        <dbReference type="Proteomes" id="UP001221413"/>
    </source>
</evidence>
<dbReference type="InterPro" id="IPR015760">
    <property type="entry name" value="TIF_IF2"/>
</dbReference>
<dbReference type="InterPro" id="IPR027417">
    <property type="entry name" value="P-loop_NTPase"/>
</dbReference>
<proteinExistence type="inferred from homology"/>
<keyword evidence="17" id="KW-1185">Reference proteome</keyword>
<reference evidence="16" key="1">
    <citation type="submission" date="2023-01" db="EMBL/GenBank/DDBJ databases">
        <title>The chitinases involved in constricting ring structure development in the nematode-trapping fungus Drechslerella dactyloides.</title>
        <authorList>
            <person name="Wang R."/>
            <person name="Zhang L."/>
            <person name="Tang P."/>
            <person name="Li S."/>
            <person name="Liang L."/>
        </authorList>
    </citation>
    <scope>NUCLEOTIDE SEQUENCE</scope>
    <source>
        <strain evidence="16">YMF1.00031</strain>
    </source>
</reference>
<dbReference type="InterPro" id="IPR005225">
    <property type="entry name" value="Small_GTP-bd"/>
</dbReference>
<dbReference type="SUPFAM" id="SSF52540">
    <property type="entry name" value="P-loop containing nucleoside triphosphate hydrolases"/>
    <property type="match status" value="1"/>
</dbReference>
<dbReference type="FunFam" id="2.40.30.10:FF:000013">
    <property type="entry name" value="eukaryotic translation initiation factor 5B"/>
    <property type="match status" value="1"/>
</dbReference>
<comment type="similarity">
    <text evidence="2">Belongs to the TRAFAC class translation factor GTPase superfamily. Classic translation factor GTPase family. IF-2 subfamily.</text>
</comment>
<evidence type="ECO:0000313" key="16">
    <source>
        <dbReference type="EMBL" id="KAJ6257022.1"/>
    </source>
</evidence>
<dbReference type="PRINTS" id="PR00315">
    <property type="entry name" value="ELONGATNFCT"/>
</dbReference>
<dbReference type="FunFam" id="2.40.30.10:FF:000026">
    <property type="entry name" value="Eukaryotic translation initiation factor 5B"/>
    <property type="match status" value="1"/>
</dbReference>
<feature type="compositionally biased region" description="Basic and acidic residues" evidence="14">
    <location>
        <begin position="446"/>
        <end position="459"/>
    </location>
</feature>
<dbReference type="NCBIfam" id="TIGR00231">
    <property type="entry name" value="small_GTP"/>
    <property type="match status" value="1"/>
</dbReference>
<feature type="compositionally biased region" description="Basic and acidic residues" evidence="14">
    <location>
        <begin position="253"/>
        <end position="275"/>
    </location>
</feature>
<gene>
    <name evidence="16" type="ORF">Dda_7905</name>
</gene>
<dbReference type="GO" id="GO:0046872">
    <property type="term" value="F:metal ion binding"/>
    <property type="evidence" value="ECO:0007669"/>
    <property type="project" value="UniProtKB-KW"/>
</dbReference>
<evidence type="ECO:0000256" key="10">
    <source>
        <dbReference type="ARBA" id="ARBA00022917"/>
    </source>
</evidence>
<evidence type="ECO:0000256" key="14">
    <source>
        <dbReference type="SAM" id="MobiDB-lite"/>
    </source>
</evidence>
<dbReference type="Gene3D" id="3.40.50.300">
    <property type="entry name" value="P-loop containing nucleotide triphosphate hydrolases"/>
    <property type="match status" value="1"/>
</dbReference>
<keyword evidence="9" id="KW-0378">Hydrolase</keyword>
<dbReference type="Gene3D" id="2.40.30.10">
    <property type="entry name" value="Translation factors"/>
    <property type="match status" value="2"/>
</dbReference>
<dbReference type="InterPro" id="IPR009000">
    <property type="entry name" value="Transl_B-barrel_sf"/>
</dbReference>
<protein>
    <recommendedName>
        <fullName evidence="4">Eukaryotic translation initiation factor 5B</fullName>
        <ecNumber evidence="3">3.6.5.3</ecNumber>
    </recommendedName>
    <alternativeName>
        <fullName evidence="12">Translation initiation factor IF-2</fullName>
    </alternativeName>
</protein>
<feature type="compositionally biased region" description="Basic and acidic residues" evidence="14">
    <location>
        <begin position="379"/>
        <end position="402"/>
    </location>
</feature>
<evidence type="ECO:0000256" key="9">
    <source>
        <dbReference type="ARBA" id="ARBA00022801"/>
    </source>
</evidence>
<feature type="compositionally biased region" description="Basic and acidic residues" evidence="14">
    <location>
        <begin position="495"/>
        <end position="514"/>
    </location>
</feature>
<keyword evidence="11" id="KW-0342">GTP-binding</keyword>
<feature type="compositionally biased region" description="Polar residues" evidence="14">
    <location>
        <begin position="13"/>
        <end position="27"/>
    </location>
</feature>
<evidence type="ECO:0000256" key="2">
    <source>
        <dbReference type="ARBA" id="ARBA00007733"/>
    </source>
</evidence>
<feature type="domain" description="Tr-type G" evidence="15">
    <location>
        <begin position="519"/>
        <end position="737"/>
    </location>
</feature>
<dbReference type="InterPro" id="IPR029459">
    <property type="entry name" value="EFTU-type"/>
</dbReference>
<dbReference type="GO" id="GO:0003924">
    <property type="term" value="F:GTPase activity"/>
    <property type="evidence" value="ECO:0007669"/>
    <property type="project" value="InterPro"/>
</dbReference>
<dbReference type="CDD" id="cd01887">
    <property type="entry name" value="IF2_eIF5B"/>
    <property type="match status" value="1"/>
</dbReference>
<dbReference type="SUPFAM" id="SSF50447">
    <property type="entry name" value="Translation proteins"/>
    <property type="match status" value="1"/>
</dbReference>
<keyword evidence="5" id="KW-0963">Cytoplasm</keyword>
<dbReference type="Proteomes" id="UP001221413">
    <property type="component" value="Unassembled WGS sequence"/>
</dbReference>
<dbReference type="EMBL" id="JAQGDS010000011">
    <property type="protein sequence ID" value="KAJ6257022.1"/>
    <property type="molecule type" value="Genomic_DNA"/>
</dbReference>